<comment type="caution">
    <text evidence="1">The sequence shown here is derived from an EMBL/GenBank/DDBJ whole genome shotgun (WGS) entry which is preliminary data.</text>
</comment>
<name>A0ABW1CY95_9ACTN</name>
<organism evidence="1 2">
    <name type="scientific">Nonomuraea insulae</name>
    <dbReference type="NCBI Taxonomy" id="1616787"/>
    <lineage>
        <taxon>Bacteria</taxon>
        <taxon>Bacillati</taxon>
        <taxon>Actinomycetota</taxon>
        <taxon>Actinomycetes</taxon>
        <taxon>Streptosporangiales</taxon>
        <taxon>Streptosporangiaceae</taxon>
        <taxon>Nonomuraea</taxon>
    </lineage>
</organism>
<dbReference type="Proteomes" id="UP001596058">
    <property type="component" value="Unassembled WGS sequence"/>
</dbReference>
<evidence type="ECO:0000313" key="1">
    <source>
        <dbReference type="EMBL" id="MFC5829338.1"/>
    </source>
</evidence>
<keyword evidence="2" id="KW-1185">Reference proteome</keyword>
<evidence type="ECO:0000313" key="2">
    <source>
        <dbReference type="Proteomes" id="UP001596058"/>
    </source>
</evidence>
<dbReference type="EMBL" id="JBHSPA010000045">
    <property type="protein sequence ID" value="MFC5829338.1"/>
    <property type="molecule type" value="Genomic_DNA"/>
</dbReference>
<protein>
    <recommendedName>
        <fullName evidence="3">Chromosome partition protein Smc</fullName>
    </recommendedName>
</protein>
<dbReference type="RefSeq" id="WP_379518825.1">
    <property type="nucleotide sequence ID" value="NZ_JBHSPA010000045.1"/>
</dbReference>
<dbReference type="SUPFAM" id="SSF57997">
    <property type="entry name" value="Tropomyosin"/>
    <property type="match status" value="1"/>
</dbReference>
<proteinExistence type="predicted"/>
<reference evidence="2" key="1">
    <citation type="journal article" date="2019" name="Int. J. Syst. Evol. Microbiol.">
        <title>The Global Catalogue of Microorganisms (GCM) 10K type strain sequencing project: providing services to taxonomists for standard genome sequencing and annotation.</title>
        <authorList>
            <consortium name="The Broad Institute Genomics Platform"/>
            <consortium name="The Broad Institute Genome Sequencing Center for Infectious Disease"/>
            <person name="Wu L."/>
            <person name="Ma J."/>
        </authorList>
    </citation>
    <scope>NUCLEOTIDE SEQUENCE [LARGE SCALE GENOMIC DNA]</scope>
    <source>
        <strain evidence="2">CCUG 53903</strain>
    </source>
</reference>
<gene>
    <name evidence="1" type="ORF">ACFPZ3_36200</name>
</gene>
<sequence>MDLEEKYLDLEVRVKALEATTVSGVPKQSIAARFDTQYERISEVGMNINSKIEREVGALRLDMKARFAAVDERLGERFAEVDERFTEVDGRLKLLQTELTKVTEIVQTIHNDSGLRDLRIDKLEGRLDTHDERFDRLEAILVRIDAKLPDQQPN</sequence>
<accession>A0ABW1CY95</accession>
<evidence type="ECO:0008006" key="3">
    <source>
        <dbReference type="Google" id="ProtNLM"/>
    </source>
</evidence>